<evidence type="ECO:0000313" key="1">
    <source>
        <dbReference type="EMBL" id="OAN54689.1"/>
    </source>
</evidence>
<dbReference type="AlphaFoldDB" id="A0A178MYM9"/>
<name>A0A178MYM9_9PROT</name>
<gene>
    <name evidence="1" type="ORF">A6A04_12255</name>
</gene>
<keyword evidence="2" id="KW-1185">Reference proteome</keyword>
<accession>A0A178MYM9</accession>
<protein>
    <submittedName>
        <fullName evidence="1">Uncharacterized protein</fullName>
    </submittedName>
</protein>
<sequence length="193" mass="21476">MMKSRSKSTTNYQNAPEAAAIDDPAYTPTALFYDIVLSSDNATLFMPNDSVEFSDDATELYLREYYAIFGSVPQIWHTVFAKLIPLKIASWGYLKAGKHLIPIPFVPNPETVERSDNGASTTMTPSQYGIFVSAVVFSQLAVALQHDPNFLALSFINGLDINKAIDWYRGCMNALWAFAKDDPTWTCVADQLD</sequence>
<comment type="caution">
    <text evidence="1">The sequence shown here is derived from an EMBL/GenBank/DDBJ whole genome shotgun (WGS) entry which is preliminary data.</text>
</comment>
<dbReference type="Proteomes" id="UP000078428">
    <property type="component" value="Unassembled WGS sequence"/>
</dbReference>
<dbReference type="RefSeq" id="WP_068489614.1">
    <property type="nucleotide sequence ID" value="NZ_LWQT01000028.1"/>
</dbReference>
<reference evidence="1 2" key="1">
    <citation type="submission" date="2016-04" db="EMBL/GenBank/DDBJ databases">
        <title>Draft genome sequence of freshwater magnetotactic bacteria Magnetospirillum marisnigri SP-1 and Magnetospirillum moscoviense BB-1.</title>
        <authorList>
            <person name="Koziaeva V."/>
            <person name="Dziuba M.V."/>
            <person name="Ivanov T.M."/>
            <person name="Kuznetsov B."/>
            <person name="Grouzdev D.S."/>
        </authorList>
    </citation>
    <scope>NUCLEOTIDE SEQUENCE [LARGE SCALE GENOMIC DNA]</scope>
    <source>
        <strain evidence="1 2">SP-1</strain>
    </source>
</reference>
<proteinExistence type="predicted"/>
<evidence type="ECO:0000313" key="2">
    <source>
        <dbReference type="Proteomes" id="UP000078428"/>
    </source>
</evidence>
<dbReference type="OrthoDB" id="7339127at2"/>
<organism evidence="1 2">
    <name type="scientific">Paramagnetospirillum marisnigri</name>
    <dbReference type="NCBI Taxonomy" id="1285242"/>
    <lineage>
        <taxon>Bacteria</taxon>
        <taxon>Pseudomonadati</taxon>
        <taxon>Pseudomonadota</taxon>
        <taxon>Alphaproteobacteria</taxon>
        <taxon>Rhodospirillales</taxon>
        <taxon>Magnetospirillaceae</taxon>
        <taxon>Paramagnetospirillum</taxon>
    </lineage>
</organism>
<dbReference type="EMBL" id="LWQT01000028">
    <property type="protein sequence ID" value="OAN54689.1"/>
    <property type="molecule type" value="Genomic_DNA"/>
</dbReference>